<dbReference type="InterPro" id="IPR013098">
    <property type="entry name" value="Ig_I-set"/>
</dbReference>
<evidence type="ECO:0000259" key="2">
    <source>
        <dbReference type="PROSITE" id="PS50835"/>
    </source>
</evidence>
<dbReference type="Pfam" id="PF07679">
    <property type="entry name" value="I-set"/>
    <property type="match status" value="1"/>
</dbReference>
<dbReference type="SUPFAM" id="SSF48726">
    <property type="entry name" value="Immunoglobulin"/>
    <property type="match status" value="1"/>
</dbReference>
<evidence type="ECO:0000313" key="4">
    <source>
        <dbReference type="Proteomes" id="UP000694427"/>
    </source>
</evidence>
<dbReference type="InterPro" id="IPR050964">
    <property type="entry name" value="Striated_Muscle_Regulatory"/>
</dbReference>
<dbReference type="InterPro" id="IPR036179">
    <property type="entry name" value="Ig-like_dom_sf"/>
</dbReference>
<evidence type="ECO:0000256" key="1">
    <source>
        <dbReference type="ARBA" id="ARBA00022737"/>
    </source>
</evidence>
<dbReference type="InterPro" id="IPR003599">
    <property type="entry name" value="Ig_sub"/>
</dbReference>
<dbReference type="AlphaFoldDB" id="A0A8C1MWJ0"/>
<protein>
    <recommendedName>
        <fullName evidence="2">Ig-like domain-containing protein</fullName>
    </recommendedName>
</protein>
<reference evidence="3" key="2">
    <citation type="submission" date="2025-09" db="UniProtKB">
        <authorList>
            <consortium name="Ensembl"/>
        </authorList>
    </citation>
    <scope>IDENTIFICATION</scope>
</reference>
<dbReference type="CDD" id="cd00096">
    <property type="entry name" value="Ig"/>
    <property type="match status" value="1"/>
</dbReference>
<keyword evidence="1" id="KW-0677">Repeat</keyword>
<dbReference type="FunFam" id="2.60.40.10:FF:000022">
    <property type="entry name" value="Cardiac titin"/>
    <property type="match status" value="1"/>
</dbReference>
<dbReference type="InterPro" id="IPR013783">
    <property type="entry name" value="Ig-like_fold"/>
</dbReference>
<reference evidence="3" key="1">
    <citation type="submission" date="2025-08" db="UniProtKB">
        <authorList>
            <consortium name="Ensembl"/>
        </authorList>
    </citation>
    <scope>IDENTIFICATION</scope>
</reference>
<name>A0A8C1MWJ0_CYPCA</name>
<dbReference type="PROSITE" id="PS50835">
    <property type="entry name" value="IG_LIKE"/>
    <property type="match status" value="1"/>
</dbReference>
<evidence type="ECO:0000313" key="3">
    <source>
        <dbReference type="Ensembl" id="ENSCCRP00010081942.1"/>
    </source>
</evidence>
<dbReference type="PANTHER" id="PTHR13817">
    <property type="entry name" value="TITIN"/>
    <property type="match status" value="1"/>
</dbReference>
<dbReference type="InterPro" id="IPR003598">
    <property type="entry name" value="Ig_sub2"/>
</dbReference>
<keyword evidence="4" id="KW-1185">Reference proteome</keyword>
<dbReference type="Gene3D" id="2.60.40.10">
    <property type="entry name" value="Immunoglobulins"/>
    <property type="match status" value="1"/>
</dbReference>
<dbReference type="PANTHER" id="PTHR13817:SF171">
    <property type="entry name" value="STRETCHIN-MLCK, ISOFORM U"/>
    <property type="match status" value="1"/>
</dbReference>
<sequence>MKHEGEYTCEAVSEAGKISSSLRLTKICDMQGNIGSPVKFECEIEETPNVTFKWFKSGSEIRQSDKFRIISRQNTSSLELLNPTKDDIGEYSCRASNKHGSDTCSTNLSITGEWTGFEFMCFALAAGNSLTKVTDFQGFTVLFFCFSLKSNLHSSV</sequence>
<feature type="domain" description="Ig-like" evidence="2">
    <location>
        <begin position="35"/>
        <end position="109"/>
    </location>
</feature>
<dbReference type="InterPro" id="IPR007110">
    <property type="entry name" value="Ig-like_dom"/>
</dbReference>
<dbReference type="SMART" id="SM00408">
    <property type="entry name" value="IGc2"/>
    <property type="match status" value="1"/>
</dbReference>
<dbReference type="Ensembl" id="ENSCCRT00010090903.1">
    <property type="protein sequence ID" value="ENSCCRP00010081942.1"/>
    <property type="gene ID" value="ENSCCRG00010035816.1"/>
</dbReference>
<organism evidence="3 4">
    <name type="scientific">Cyprinus carpio</name>
    <name type="common">Common carp</name>
    <dbReference type="NCBI Taxonomy" id="7962"/>
    <lineage>
        <taxon>Eukaryota</taxon>
        <taxon>Metazoa</taxon>
        <taxon>Chordata</taxon>
        <taxon>Craniata</taxon>
        <taxon>Vertebrata</taxon>
        <taxon>Euteleostomi</taxon>
        <taxon>Actinopterygii</taxon>
        <taxon>Neopterygii</taxon>
        <taxon>Teleostei</taxon>
        <taxon>Ostariophysi</taxon>
        <taxon>Cypriniformes</taxon>
        <taxon>Cyprinidae</taxon>
        <taxon>Cyprininae</taxon>
        <taxon>Cyprinus</taxon>
    </lineage>
</organism>
<dbReference type="SMART" id="SM00409">
    <property type="entry name" value="IG"/>
    <property type="match status" value="1"/>
</dbReference>
<accession>A0A8C1MWJ0</accession>
<dbReference type="Proteomes" id="UP000694427">
    <property type="component" value="Unplaced"/>
</dbReference>
<proteinExistence type="predicted"/>